<dbReference type="SUPFAM" id="SSF140383">
    <property type="entry name" value="BSD domain-like"/>
    <property type="match status" value="1"/>
</dbReference>
<sequence length="725" mass="81754">MSSRQVVMRARYKQSVKDPGVAGILIMTEEKFVFTPDDPMSTVNLNVDFRQIKSHKFSKEGSNKQALLNLIQDSNVKGGSYIFEFDKFSDRDVCRDFVGKVLGKLQALQSAPKDPAINSERSDVQVHHEQISTTEMELRVKLLRENIELQKLHKQFVIGEILTEAEFWATRKVFYLFPKLLAGDNNKMPKQRVGLKSAMLAEGPLSDGRTNKVTFSLTPEIIQQALSLQMLETILKFLEIAELGSCDIFTEKPAVHRAFLNFVVSGKMPEINFWTKYCRAEYLHRTKNGIAAAAEAAGDEELAIFLKRDDILAKEARRKIRRVDPTLDMEADQGDDYIHLPDHGILRDGTKETTESEYDEYRRSLLQDLNRHAAVVLEGKALGSILISSLDLVLVYVGKGDTVTVAEALARSKQAELANEISEENANQERSERLARMAEIEDLQAPRNYPLAPLCIKDPREYFDSQQLNALKTLGDTVAATKPINSSLSTVQAYGFLRKFISDVKERGLVDPVVNPEMAVKVLGGLTQQLSSAKYHLGSNPQESVLDRLPHRTKEELLHMLEHIVLFSALDVYSRITEAFLVILSDHNYIPSQQDVDIFRDVDEGRLMNVYISEEAIAKGKRSKKVIVSRLKDAMADIYTKLQGIKESVQSDFRHQVSLLVQPMLQALDAAFAHFDSEAQKRSARTGKGLTGLFRISFHHDISNHCGRLSIVCELHLVPVYIIFH</sequence>
<keyword evidence="3" id="KW-0677">Repeat</keyword>
<dbReference type="GO" id="GO:0006351">
    <property type="term" value="P:DNA-templated transcription"/>
    <property type="evidence" value="ECO:0007669"/>
    <property type="project" value="InterPro"/>
</dbReference>
<accession>A0AAP0KIN4</accession>
<dbReference type="PROSITE" id="PS50858">
    <property type="entry name" value="BSD"/>
    <property type="match status" value="1"/>
</dbReference>
<dbReference type="Proteomes" id="UP001420932">
    <property type="component" value="Unassembled WGS sequence"/>
</dbReference>
<dbReference type="InterPro" id="IPR027079">
    <property type="entry name" value="Tfb1/GTF2H1"/>
</dbReference>
<dbReference type="PANTHER" id="PTHR12856">
    <property type="entry name" value="TRANSCRIPTION INITIATION FACTOR IIH-RELATED"/>
    <property type="match status" value="1"/>
</dbReference>
<protein>
    <recommendedName>
        <fullName evidence="7">BSD domain-containing protein</fullName>
    </recommendedName>
</protein>
<dbReference type="SMART" id="SM00751">
    <property type="entry name" value="BSD"/>
    <property type="match status" value="2"/>
</dbReference>
<dbReference type="GO" id="GO:0000439">
    <property type="term" value="C:transcription factor TFIIH core complex"/>
    <property type="evidence" value="ECO:0007669"/>
    <property type="project" value="InterPro"/>
</dbReference>
<comment type="similarity">
    <text evidence="2">Belongs to the TFB1 family.</text>
</comment>
<keyword evidence="9" id="KW-1185">Reference proteome</keyword>
<dbReference type="GO" id="GO:0006289">
    <property type="term" value="P:nucleotide-excision repair"/>
    <property type="evidence" value="ECO:0007669"/>
    <property type="project" value="InterPro"/>
</dbReference>
<proteinExistence type="inferred from homology"/>
<evidence type="ECO:0000256" key="4">
    <source>
        <dbReference type="ARBA" id="ARBA00023015"/>
    </source>
</evidence>
<dbReference type="Pfam" id="PF08567">
    <property type="entry name" value="PH_TFIIH"/>
    <property type="match status" value="1"/>
</dbReference>
<keyword evidence="5" id="KW-0804">Transcription</keyword>
<evidence type="ECO:0000313" key="8">
    <source>
        <dbReference type="EMBL" id="KAK9152344.1"/>
    </source>
</evidence>
<dbReference type="AlphaFoldDB" id="A0AAP0KIN4"/>
<evidence type="ECO:0000313" key="9">
    <source>
        <dbReference type="Proteomes" id="UP001420932"/>
    </source>
</evidence>
<dbReference type="InterPro" id="IPR013876">
    <property type="entry name" value="TFIIH_BTF_p62_N"/>
</dbReference>
<evidence type="ECO:0000256" key="6">
    <source>
        <dbReference type="ARBA" id="ARBA00023242"/>
    </source>
</evidence>
<evidence type="ECO:0000256" key="3">
    <source>
        <dbReference type="ARBA" id="ARBA00022737"/>
    </source>
</evidence>
<keyword evidence="6" id="KW-0539">Nucleus</keyword>
<organism evidence="8 9">
    <name type="scientific">Stephania yunnanensis</name>
    <dbReference type="NCBI Taxonomy" id="152371"/>
    <lineage>
        <taxon>Eukaryota</taxon>
        <taxon>Viridiplantae</taxon>
        <taxon>Streptophyta</taxon>
        <taxon>Embryophyta</taxon>
        <taxon>Tracheophyta</taxon>
        <taxon>Spermatophyta</taxon>
        <taxon>Magnoliopsida</taxon>
        <taxon>Ranunculales</taxon>
        <taxon>Menispermaceae</taxon>
        <taxon>Menispermoideae</taxon>
        <taxon>Cissampelideae</taxon>
        <taxon>Stephania</taxon>
    </lineage>
</organism>
<dbReference type="SUPFAM" id="SSF50729">
    <property type="entry name" value="PH domain-like"/>
    <property type="match status" value="1"/>
</dbReference>
<dbReference type="InterPro" id="IPR005607">
    <property type="entry name" value="BSD_dom"/>
</dbReference>
<evidence type="ECO:0000256" key="2">
    <source>
        <dbReference type="ARBA" id="ARBA00009448"/>
    </source>
</evidence>
<comment type="caution">
    <text evidence="8">The sequence shown here is derived from an EMBL/GenBank/DDBJ whole genome shotgun (WGS) entry which is preliminary data.</text>
</comment>
<evidence type="ECO:0000259" key="7">
    <source>
        <dbReference type="PROSITE" id="PS50858"/>
    </source>
</evidence>
<evidence type="ECO:0000256" key="5">
    <source>
        <dbReference type="ARBA" id="ARBA00023163"/>
    </source>
</evidence>
<evidence type="ECO:0000256" key="1">
    <source>
        <dbReference type="ARBA" id="ARBA00004123"/>
    </source>
</evidence>
<gene>
    <name evidence="8" type="ORF">Syun_010653</name>
</gene>
<comment type="subcellular location">
    <subcellularLocation>
        <location evidence="1">Nucleus</location>
    </subcellularLocation>
</comment>
<dbReference type="EMBL" id="JBBNAF010000004">
    <property type="protein sequence ID" value="KAK9152344.1"/>
    <property type="molecule type" value="Genomic_DNA"/>
</dbReference>
<reference evidence="8 9" key="1">
    <citation type="submission" date="2024-01" db="EMBL/GenBank/DDBJ databases">
        <title>Genome assemblies of Stephania.</title>
        <authorList>
            <person name="Yang L."/>
        </authorList>
    </citation>
    <scope>NUCLEOTIDE SEQUENCE [LARGE SCALE GENOMIC DNA]</scope>
    <source>
        <strain evidence="8">YNDBR</strain>
        <tissue evidence="8">Leaf</tissue>
    </source>
</reference>
<dbReference type="Gene3D" id="6.10.140.1200">
    <property type="match status" value="1"/>
</dbReference>
<dbReference type="InterPro" id="IPR035925">
    <property type="entry name" value="BSD_dom_sf"/>
</dbReference>
<feature type="domain" description="BSD" evidence="7">
    <location>
        <begin position="118"/>
        <end position="171"/>
    </location>
</feature>
<keyword evidence="4" id="KW-0805">Transcription regulation</keyword>
<name>A0AAP0KIN4_9MAGN</name>